<dbReference type="CDD" id="cd05233">
    <property type="entry name" value="SDR_c"/>
    <property type="match status" value="1"/>
</dbReference>
<dbReference type="KEGG" id="bav:BAV0622"/>
<dbReference type="HOGENOM" id="CLU_010194_1_3_4"/>
<dbReference type="InterPro" id="IPR057326">
    <property type="entry name" value="KR_dom"/>
</dbReference>
<proteinExistence type="inferred from homology"/>
<dbReference type="OrthoDB" id="8665216at2"/>
<dbReference type="EMBL" id="AM167904">
    <property type="protein sequence ID" value="CAJ48227.1"/>
    <property type="molecule type" value="Genomic_DNA"/>
</dbReference>
<comment type="similarity">
    <text evidence="1">Belongs to the short-chain dehydrogenases/reductases (SDR) family.</text>
</comment>
<evidence type="ECO:0000256" key="2">
    <source>
        <dbReference type="ARBA" id="ARBA00023002"/>
    </source>
</evidence>
<keyword evidence="5" id="KW-1185">Reference proteome</keyword>
<dbReference type="InterPro" id="IPR051122">
    <property type="entry name" value="SDR_DHRS6-like"/>
</dbReference>
<sequence>MIKPKASAHCILTGAASGIGLALAERLLAEGWRVTGVDIAPPVIQDNTQYRHLVCDLADPAALQALCADLDGCAPTALVHCAGLVRTGGARDTRPQDTELLWRLHGAAPMALVQALAPQLPDRRGRILLVSSRAVLGRAQRLAYAATKSAQIGLARSLAAELVGRGITVNVIAPGAVDTPMLNDPKRGAAPSLDLPLGRLITAREVAATLAFFLSDEAGAITGQTLYVCGGASLGAMTP</sequence>
<dbReference type="Proteomes" id="UP000001977">
    <property type="component" value="Chromosome"/>
</dbReference>
<dbReference type="RefSeq" id="WP_012416317.1">
    <property type="nucleotide sequence ID" value="NC_010645.1"/>
</dbReference>
<organism evidence="4 5">
    <name type="scientific">Bordetella avium (strain 197N)</name>
    <dbReference type="NCBI Taxonomy" id="360910"/>
    <lineage>
        <taxon>Bacteria</taxon>
        <taxon>Pseudomonadati</taxon>
        <taxon>Pseudomonadota</taxon>
        <taxon>Betaproteobacteria</taxon>
        <taxon>Burkholderiales</taxon>
        <taxon>Alcaligenaceae</taxon>
        <taxon>Bordetella</taxon>
    </lineage>
</organism>
<protein>
    <submittedName>
        <fullName evidence="4">Probable short-chain dehydrogenase/reductase</fullName>
    </submittedName>
</protein>
<dbReference type="GO" id="GO:0016491">
    <property type="term" value="F:oxidoreductase activity"/>
    <property type="evidence" value="ECO:0007669"/>
    <property type="project" value="UniProtKB-KW"/>
</dbReference>
<dbReference type="Pfam" id="PF13561">
    <property type="entry name" value="adh_short_C2"/>
    <property type="match status" value="1"/>
</dbReference>
<evidence type="ECO:0000259" key="3">
    <source>
        <dbReference type="SMART" id="SM00822"/>
    </source>
</evidence>
<dbReference type="GeneID" id="92936195"/>
<dbReference type="InterPro" id="IPR036291">
    <property type="entry name" value="NAD(P)-bd_dom_sf"/>
</dbReference>
<reference evidence="4 5" key="1">
    <citation type="journal article" date="2006" name="J. Bacteriol.">
        <title>Comparison of the genome sequence of the poultry pathogen Bordetella avium with those of B. bronchiseptica, B. pertussis, and B. parapertussis reveals extensive diversity in surface structures associated with host interaction.</title>
        <authorList>
            <person name="Sebaihia M."/>
            <person name="Preston A."/>
            <person name="Maskell D.J."/>
            <person name="Kuzmiak H."/>
            <person name="Connell T.D."/>
            <person name="King N.D."/>
            <person name="Orndorff P.E."/>
            <person name="Miyamoto D.M."/>
            <person name="Thomson N.R."/>
            <person name="Harris D."/>
            <person name="Goble A."/>
            <person name="Lord A."/>
            <person name="Murphy L."/>
            <person name="Quail M.A."/>
            <person name="Rutter S."/>
            <person name="Squares R."/>
            <person name="Squares S."/>
            <person name="Woodward J."/>
            <person name="Parkhill J."/>
            <person name="Temple L.M."/>
        </authorList>
    </citation>
    <scope>NUCLEOTIDE SEQUENCE [LARGE SCALE GENOMIC DNA]</scope>
    <source>
        <strain evidence="4 5">197N</strain>
    </source>
</reference>
<name>Q2KXP8_BORA1</name>
<feature type="domain" description="Ketoreductase" evidence="3">
    <location>
        <begin position="8"/>
        <end position="180"/>
    </location>
</feature>
<dbReference type="STRING" id="360910.BAV0622"/>
<keyword evidence="2" id="KW-0560">Oxidoreductase</keyword>
<dbReference type="PRINTS" id="PR00081">
    <property type="entry name" value="GDHRDH"/>
</dbReference>
<dbReference type="SMART" id="SM00822">
    <property type="entry name" value="PKS_KR"/>
    <property type="match status" value="1"/>
</dbReference>
<accession>Q2KXP8</accession>
<dbReference type="AlphaFoldDB" id="Q2KXP8"/>
<dbReference type="eggNOG" id="COG1028">
    <property type="taxonomic scope" value="Bacteria"/>
</dbReference>
<evidence type="ECO:0000256" key="1">
    <source>
        <dbReference type="ARBA" id="ARBA00006484"/>
    </source>
</evidence>
<evidence type="ECO:0000313" key="4">
    <source>
        <dbReference type="EMBL" id="CAJ48227.1"/>
    </source>
</evidence>
<dbReference type="PANTHER" id="PTHR43477:SF1">
    <property type="entry name" value="DIHYDROANTICAPSIN 7-DEHYDROGENASE"/>
    <property type="match status" value="1"/>
</dbReference>
<dbReference type="PANTHER" id="PTHR43477">
    <property type="entry name" value="DIHYDROANTICAPSIN 7-DEHYDROGENASE"/>
    <property type="match status" value="1"/>
</dbReference>
<evidence type="ECO:0000313" key="5">
    <source>
        <dbReference type="Proteomes" id="UP000001977"/>
    </source>
</evidence>
<gene>
    <name evidence="4" type="ordered locus">BAV0622</name>
</gene>
<dbReference type="SUPFAM" id="SSF51735">
    <property type="entry name" value="NAD(P)-binding Rossmann-fold domains"/>
    <property type="match status" value="1"/>
</dbReference>
<dbReference type="Gene3D" id="3.40.50.720">
    <property type="entry name" value="NAD(P)-binding Rossmann-like Domain"/>
    <property type="match status" value="1"/>
</dbReference>
<dbReference type="InterPro" id="IPR002347">
    <property type="entry name" value="SDR_fam"/>
</dbReference>